<protein>
    <submittedName>
        <fullName evidence="1">Uncharacterized protein</fullName>
    </submittedName>
</protein>
<name>A0A835Z7N3_9STRA</name>
<organism evidence="1 2">
    <name type="scientific">Tribonema minus</name>
    <dbReference type="NCBI Taxonomy" id="303371"/>
    <lineage>
        <taxon>Eukaryota</taxon>
        <taxon>Sar</taxon>
        <taxon>Stramenopiles</taxon>
        <taxon>Ochrophyta</taxon>
        <taxon>PX clade</taxon>
        <taxon>Xanthophyceae</taxon>
        <taxon>Tribonematales</taxon>
        <taxon>Tribonemataceae</taxon>
        <taxon>Tribonema</taxon>
    </lineage>
</organism>
<sequence>MAMIWSPDRVAMAVENSGIGCWWWHCETGEIGWNSHMYTLFDKAPSSDPISLSHVLHTIQRVLRVLHRDCSIITIMAEGNSVDGSRKMTGICVDITDLAVKTSHWSGTASEQHSMSQP</sequence>
<proteinExistence type="predicted"/>
<dbReference type="AlphaFoldDB" id="A0A835Z7N3"/>
<evidence type="ECO:0000313" key="1">
    <source>
        <dbReference type="EMBL" id="KAG5183783.1"/>
    </source>
</evidence>
<evidence type="ECO:0000313" key="2">
    <source>
        <dbReference type="Proteomes" id="UP000664859"/>
    </source>
</evidence>
<dbReference type="Gene3D" id="3.30.450.20">
    <property type="entry name" value="PAS domain"/>
    <property type="match status" value="1"/>
</dbReference>
<accession>A0A835Z7N3</accession>
<dbReference type="Proteomes" id="UP000664859">
    <property type="component" value="Unassembled WGS sequence"/>
</dbReference>
<comment type="caution">
    <text evidence="1">The sequence shown here is derived from an EMBL/GenBank/DDBJ whole genome shotgun (WGS) entry which is preliminary data.</text>
</comment>
<keyword evidence="2" id="KW-1185">Reference proteome</keyword>
<gene>
    <name evidence="1" type="ORF">JKP88DRAFT_262983</name>
</gene>
<reference evidence="1" key="1">
    <citation type="submission" date="2021-02" db="EMBL/GenBank/DDBJ databases">
        <title>First Annotated Genome of the Yellow-green Alga Tribonema minus.</title>
        <authorList>
            <person name="Mahan K.M."/>
        </authorList>
    </citation>
    <scope>NUCLEOTIDE SEQUENCE</scope>
    <source>
        <strain evidence="1">UTEX B ZZ1240</strain>
    </source>
</reference>
<dbReference type="EMBL" id="JAFCMP010000190">
    <property type="protein sequence ID" value="KAG5183783.1"/>
    <property type="molecule type" value="Genomic_DNA"/>
</dbReference>